<evidence type="ECO:0000313" key="2">
    <source>
        <dbReference type="EMBL" id="MED6275328.1"/>
    </source>
</evidence>
<gene>
    <name evidence="2" type="ORF">CHARACLAT_025480</name>
</gene>
<protein>
    <recommendedName>
        <fullName evidence="4">Secreted protein</fullName>
    </recommendedName>
</protein>
<keyword evidence="3" id="KW-1185">Reference proteome</keyword>
<name>A0ABU7DJR8_9TELE</name>
<organism evidence="2 3">
    <name type="scientific">Characodon lateralis</name>
    <dbReference type="NCBI Taxonomy" id="208331"/>
    <lineage>
        <taxon>Eukaryota</taxon>
        <taxon>Metazoa</taxon>
        <taxon>Chordata</taxon>
        <taxon>Craniata</taxon>
        <taxon>Vertebrata</taxon>
        <taxon>Euteleostomi</taxon>
        <taxon>Actinopterygii</taxon>
        <taxon>Neopterygii</taxon>
        <taxon>Teleostei</taxon>
        <taxon>Neoteleostei</taxon>
        <taxon>Acanthomorphata</taxon>
        <taxon>Ovalentaria</taxon>
        <taxon>Atherinomorphae</taxon>
        <taxon>Cyprinodontiformes</taxon>
        <taxon>Goodeidae</taxon>
        <taxon>Characodon</taxon>
    </lineage>
</organism>
<reference evidence="2 3" key="1">
    <citation type="submission" date="2021-06" db="EMBL/GenBank/DDBJ databases">
        <authorList>
            <person name="Palmer J.M."/>
        </authorList>
    </citation>
    <scope>NUCLEOTIDE SEQUENCE [LARGE SCALE GENOMIC DNA]</scope>
    <source>
        <strain evidence="2 3">CL_MEX2019</strain>
        <tissue evidence="2">Muscle</tissue>
    </source>
</reference>
<evidence type="ECO:0008006" key="4">
    <source>
        <dbReference type="Google" id="ProtNLM"/>
    </source>
</evidence>
<dbReference type="Proteomes" id="UP001352852">
    <property type="component" value="Unassembled WGS sequence"/>
</dbReference>
<sequence>MRQFSVLCRSVYAAWIWVLCTVHSPFMCAHMPSSVWVHQTYTNNVLVRTLVHERRPYGMQKVLADDSGTGVLCNKKKQMKNKEEKITVTFIDLLWKLPEQTDSLLAGRINQSKS</sequence>
<evidence type="ECO:0000313" key="3">
    <source>
        <dbReference type="Proteomes" id="UP001352852"/>
    </source>
</evidence>
<comment type="caution">
    <text evidence="2">The sequence shown here is derived from an EMBL/GenBank/DDBJ whole genome shotgun (WGS) entry which is preliminary data.</text>
</comment>
<keyword evidence="1" id="KW-0732">Signal</keyword>
<proteinExistence type="predicted"/>
<accession>A0ABU7DJR8</accession>
<feature type="chain" id="PRO_5045333384" description="Secreted protein" evidence="1">
    <location>
        <begin position="30"/>
        <end position="114"/>
    </location>
</feature>
<dbReference type="EMBL" id="JAHUTJ010027537">
    <property type="protein sequence ID" value="MED6275328.1"/>
    <property type="molecule type" value="Genomic_DNA"/>
</dbReference>
<feature type="signal peptide" evidence="1">
    <location>
        <begin position="1"/>
        <end position="29"/>
    </location>
</feature>
<evidence type="ECO:0000256" key="1">
    <source>
        <dbReference type="SAM" id="SignalP"/>
    </source>
</evidence>